<name>A0A4S4G0R5_9ACTN</name>
<dbReference type="GO" id="GO:0005524">
    <property type="term" value="F:ATP binding"/>
    <property type="evidence" value="ECO:0007669"/>
    <property type="project" value="UniProtKB-KW"/>
</dbReference>
<dbReference type="EMBL" id="SSTJ01000019">
    <property type="protein sequence ID" value="THG35975.1"/>
    <property type="molecule type" value="Genomic_DNA"/>
</dbReference>
<dbReference type="SUPFAM" id="SSF52540">
    <property type="entry name" value="P-loop containing nucleoside triphosphate hydrolases"/>
    <property type="match status" value="1"/>
</dbReference>
<dbReference type="PANTHER" id="PTHR43566">
    <property type="entry name" value="CONSERVED PROTEIN"/>
    <property type="match status" value="1"/>
</dbReference>
<dbReference type="Pfam" id="PF13635">
    <property type="entry name" value="DUF4143"/>
    <property type="match status" value="1"/>
</dbReference>
<evidence type="ECO:0000313" key="4">
    <source>
        <dbReference type="EMBL" id="THG35975.1"/>
    </source>
</evidence>
<dbReference type="RefSeq" id="WP_136435855.1">
    <property type="nucleotide sequence ID" value="NZ_CAQMYJ010000009.1"/>
</dbReference>
<dbReference type="InterPro" id="IPR027417">
    <property type="entry name" value="P-loop_NTPase"/>
</dbReference>
<reference evidence="4 5" key="1">
    <citation type="submission" date="2019-04" db="EMBL/GenBank/DDBJ databases">
        <title>Microbes associate with the intestines of laboratory mice.</title>
        <authorList>
            <person name="Navarre W."/>
            <person name="Wong E."/>
            <person name="Huang K.C."/>
            <person name="Tropini C."/>
            <person name="Ng K."/>
            <person name="Yu B."/>
        </authorList>
    </citation>
    <scope>NUCLEOTIDE SEQUENCE [LARGE SCALE GENOMIC DNA]</scope>
    <source>
        <strain evidence="4 5">NM80_B27</strain>
    </source>
</reference>
<dbReference type="InterPro" id="IPR025420">
    <property type="entry name" value="DUF4143"/>
</dbReference>
<gene>
    <name evidence="4" type="ORF">E5986_10740</name>
</gene>
<sequence>MRQYYPRILDAVLEFSLRSSGAVLIRGPKWCGKSTTAEQQARSAVFMQDRQTSAQNIELAKNAPSLLLAGATPRLIDEWQVVPFIWDQVRYEVDRRSENGQFILTGSATPLADPKDDEPEPYEHSGIGRIRPISMRTMTLFESQDGIGSVSLAALFAEESLEPSQCALALEDYAYLVCRGGWPRALGLDREEALEQAYVFYDGLVYEDINRVFKRTRNPERIKRFMRSYARAVATETSLAEIRKDMAANDEATLSDETIARYITALEKLFVIENLPAWNPNLRSKTAVRTSETKHFVDPSIAVAALGLGPRDLINDLETFGLLFESLCVRDLRVYAESLKGQVYHYRDKKGRETDAVIHLRDGSWAPVEVKLANQERIEEAAQSLLNFAADIDTSKMKPPSFLMVVTATGYAYRRTDGVYVVPLGCLRP</sequence>
<comment type="caution">
    <text evidence="4">The sequence shown here is derived from an EMBL/GenBank/DDBJ whole genome shotgun (WGS) entry which is preliminary data.</text>
</comment>
<dbReference type="Proteomes" id="UP000308978">
    <property type="component" value="Unassembled WGS sequence"/>
</dbReference>
<proteinExistence type="predicted"/>
<feature type="region of interest" description="Disordered" evidence="1">
    <location>
        <begin position="106"/>
        <end position="126"/>
    </location>
</feature>
<evidence type="ECO:0000313" key="5">
    <source>
        <dbReference type="Proteomes" id="UP000308978"/>
    </source>
</evidence>
<evidence type="ECO:0000259" key="3">
    <source>
        <dbReference type="Pfam" id="PF13635"/>
    </source>
</evidence>
<feature type="domain" description="DUF4143" evidence="3">
    <location>
        <begin position="207"/>
        <end position="372"/>
    </location>
</feature>
<dbReference type="PANTHER" id="PTHR43566:SF2">
    <property type="entry name" value="DUF4143 DOMAIN-CONTAINING PROTEIN"/>
    <property type="match status" value="1"/>
</dbReference>
<dbReference type="Pfam" id="PF13173">
    <property type="entry name" value="AAA_14"/>
    <property type="match status" value="1"/>
</dbReference>
<evidence type="ECO:0000259" key="2">
    <source>
        <dbReference type="Pfam" id="PF13173"/>
    </source>
</evidence>
<protein>
    <submittedName>
        <fullName evidence="4">ATP-binding protein</fullName>
    </submittedName>
</protein>
<dbReference type="InterPro" id="IPR041682">
    <property type="entry name" value="AAA_14"/>
</dbReference>
<organism evidence="4 5">
    <name type="scientific">Adlercreutzia caecimuris</name>
    <dbReference type="NCBI Taxonomy" id="671266"/>
    <lineage>
        <taxon>Bacteria</taxon>
        <taxon>Bacillati</taxon>
        <taxon>Actinomycetota</taxon>
        <taxon>Coriobacteriia</taxon>
        <taxon>Eggerthellales</taxon>
        <taxon>Eggerthellaceae</taxon>
        <taxon>Adlercreutzia</taxon>
    </lineage>
</organism>
<evidence type="ECO:0000256" key="1">
    <source>
        <dbReference type="SAM" id="MobiDB-lite"/>
    </source>
</evidence>
<accession>A0A4S4G0R5</accession>
<dbReference type="AlphaFoldDB" id="A0A4S4G0R5"/>
<feature type="domain" description="AAA" evidence="2">
    <location>
        <begin position="21"/>
        <end position="115"/>
    </location>
</feature>
<keyword evidence="4" id="KW-0547">Nucleotide-binding</keyword>
<keyword evidence="4" id="KW-0067">ATP-binding</keyword>